<reference evidence="2" key="1">
    <citation type="submission" date="2024-06" db="EMBL/GenBank/DDBJ databases">
        <title>Sequencing and assembly of the genome of Dyadobacter sp. strain 676, a symbiont of Cyamopsis tetragonoloba.</title>
        <authorList>
            <person name="Guro P."/>
            <person name="Sazanova A."/>
            <person name="Kuznetsova I."/>
            <person name="Belimov A."/>
            <person name="Safronova V."/>
        </authorList>
    </citation>
    <scope>NUCLEOTIDE SEQUENCE</scope>
    <source>
        <strain evidence="2">676</strain>
    </source>
</reference>
<evidence type="ECO:0000313" key="2">
    <source>
        <dbReference type="EMBL" id="XCH24405.1"/>
    </source>
</evidence>
<accession>A0AAU8FIK2</accession>
<dbReference type="PROSITE" id="PS51257">
    <property type="entry name" value="PROKAR_LIPOPROTEIN"/>
    <property type="match status" value="1"/>
</dbReference>
<dbReference type="RefSeq" id="WP_353719723.1">
    <property type="nucleotide sequence ID" value="NZ_CP159289.1"/>
</dbReference>
<evidence type="ECO:0000256" key="1">
    <source>
        <dbReference type="SAM" id="SignalP"/>
    </source>
</evidence>
<feature type="signal peptide" evidence="1">
    <location>
        <begin position="1"/>
        <end position="19"/>
    </location>
</feature>
<proteinExistence type="predicted"/>
<protein>
    <recommendedName>
        <fullName evidence="3">SoxXA-binding protein</fullName>
    </recommendedName>
</protein>
<name>A0AAU8FIK2_9BACT</name>
<keyword evidence="1" id="KW-0732">Signal</keyword>
<sequence>MKKLFLVSALSLFGCAAMAQDAVNKAMVDGFRKDKEKSDKDAADPKASAKASFWMERAKLYENIALQGSEVDSSAAKTAMEAYKKVVELDVNKKR</sequence>
<evidence type="ECO:0008006" key="3">
    <source>
        <dbReference type="Google" id="ProtNLM"/>
    </source>
</evidence>
<gene>
    <name evidence="2" type="ORF">ABV298_29595</name>
</gene>
<dbReference type="AlphaFoldDB" id="A0AAU8FIK2"/>
<dbReference type="EMBL" id="CP159289">
    <property type="protein sequence ID" value="XCH24405.1"/>
    <property type="molecule type" value="Genomic_DNA"/>
</dbReference>
<organism evidence="2">
    <name type="scientific">Dyadobacter sp. 676</name>
    <dbReference type="NCBI Taxonomy" id="3088362"/>
    <lineage>
        <taxon>Bacteria</taxon>
        <taxon>Pseudomonadati</taxon>
        <taxon>Bacteroidota</taxon>
        <taxon>Cytophagia</taxon>
        <taxon>Cytophagales</taxon>
        <taxon>Spirosomataceae</taxon>
        <taxon>Dyadobacter</taxon>
    </lineage>
</organism>
<feature type="chain" id="PRO_5043661320" description="SoxXA-binding protein" evidence="1">
    <location>
        <begin position="20"/>
        <end position="95"/>
    </location>
</feature>